<comment type="caution">
    <text evidence="1">The sequence shown here is derived from an EMBL/GenBank/DDBJ whole genome shotgun (WGS) entry which is preliminary data.</text>
</comment>
<reference evidence="2" key="1">
    <citation type="journal article" date="2022" name="Mol. Ecol. Resour.">
        <title>The genomes of chicory, endive, great burdock and yacon provide insights into Asteraceae palaeo-polyploidization history and plant inulin production.</title>
        <authorList>
            <person name="Fan W."/>
            <person name="Wang S."/>
            <person name="Wang H."/>
            <person name="Wang A."/>
            <person name="Jiang F."/>
            <person name="Liu H."/>
            <person name="Zhao H."/>
            <person name="Xu D."/>
            <person name="Zhang Y."/>
        </authorList>
    </citation>
    <scope>NUCLEOTIDE SEQUENCE [LARGE SCALE GENOMIC DNA]</scope>
    <source>
        <strain evidence="2">cv. Yunnan</strain>
    </source>
</reference>
<dbReference type="Proteomes" id="UP001056120">
    <property type="component" value="Linkage Group LG06"/>
</dbReference>
<name>A0ACB9J3I9_9ASTR</name>
<evidence type="ECO:0000313" key="2">
    <source>
        <dbReference type="Proteomes" id="UP001056120"/>
    </source>
</evidence>
<sequence length="101" mass="11705">MQRLMLEPATQMVTEDELINDEDYEDILEDMRMERERFGFDIGPPASAILSGVAAVTVGFTQHEDHKKITFHEEGAKEKKQLCNKILIIHRKLKLKVCYND</sequence>
<proteinExistence type="predicted"/>
<keyword evidence="2" id="KW-1185">Reference proteome</keyword>
<evidence type="ECO:0000313" key="1">
    <source>
        <dbReference type="EMBL" id="KAI3814276.1"/>
    </source>
</evidence>
<reference evidence="1 2" key="2">
    <citation type="journal article" date="2022" name="Mol. Ecol. Resour.">
        <title>The genomes of chicory, endive, great burdock and yacon provide insights into Asteraceae paleo-polyploidization history and plant inulin production.</title>
        <authorList>
            <person name="Fan W."/>
            <person name="Wang S."/>
            <person name="Wang H."/>
            <person name="Wang A."/>
            <person name="Jiang F."/>
            <person name="Liu H."/>
            <person name="Zhao H."/>
            <person name="Xu D."/>
            <person name="Zhang Y."/>
        </authorList>
    </citation>
    <scope>NUCLEOTIDE SEQUENCE [LARGE SCALE GENOMIC DNA]</scope>
    <source>
        <strain evidence="2">cv. Yunnan</strain>
        <tissue evidence="1">Leaves</tissue>
    </source>
</reference>
<gene>
    <name evidence="1" type="ORF">L1987_19027</name>
</gene>
<organism evidence="1 2">
    <name type="scientific">Smallanthus sonchifolius</name>
    <dbReference type="NCBI Taxonomy" id="185202"/>
    <lineage>
        <taxon>Eukaryota</taxon>
        <taxon>Viridiplantae</taxon>
        <taxon>Streptophyta</taxon>
        <taxon>Embryophyta</taxon>
        <taxon>Tracheophyta</taxon>
        <taxon>Spermatophyta</taxon>
        <taxon>Magnoliopsida</taxon>
        <taxon>eudicotyledons</taxon>
        <taxon>Gunneridae</taxon>
        <taxon>Pentapetalae</taxon>
        <taxon>asterids</taxon>
        <taxon>campanulids</taxon>
        <taxon>Asterales</taxon>
        <taxon>Asteraceae</taxon>
        <taxon>Asteroideae</taxon>
        <taxon>Heliantheae alliance</taxon>
        <taxon>Millerieae</taxon>
        <taxon>Smallanthus</taxon>
    </lineage>
</organism>
<accession>A0ACB9J3I9</accession>
<dbReference type="EMBL" id="CM042023">
    <property type="protein sequence ID" value="KAI3814276.1"/>
    <property type="molecule type" value="Genomic_DNA"/>
</dbReference>
<protein>
    <submittedName>
        <fullName evidence="1">Uncharacterized protein</fullName>
    </submittedName>
</protein>